<feature type="region of interest" description="Disordered" evidence="2">
    <location>
        <begin position="114"/>
        <end position="154"/>
    </location>
</feature>
<evidence type="ECO:0000256" key="2">
    <source>
        <dbReference type="SAM" id="MobiDB-lite"/>
    </source>
</evidence>
<feature type="signal peptide" evidence="3">
    <location>
        <begin position="1"/>
        <end position="17"/>
    </location>
</feature>
<dbReference type="PANTHER" id="PTHR35185">
    <property type="entry name" value="SERINE/THREONINE-RICH PROTEIN ADG2-RELATED"/>
    <property type="match status" value="1"/>
</dbReference>
<protein>
    <recommendedName>
        <fullName evidence="4">Yeast cell wall synthesis Kre9/Knh1-like N-terminal domain-containing protein</fullName>
    </recommendedName>
</protein>
<dbReference type="EMBL" id="WIUZ02000005">
    <property type="protein sequence ID" value="KAF9786722.1"/>
    <property type="molecule type" value="Genomic_DNA"/>
</dbReference>
<keyword evidence="1 3" id="KW-0732">Signal</keyword>
<dbReference type="AlphaFoldDB" id="A0A9P6HGM6"/>
<sequence length="188" mass="18728">MFKKLSTLLLALPLISALTLNQPTTQVYSSSQIDVSWTVASGDPTAFDIYLDNPSFRNTFAVANNVQTSNGSINITLPAVPEGPGYYLQASPVGNVNTVLSQTSTFDIAAALSSSLSPTSSGTGTVSSGTGLSATTPTSTPLSGSSSSSSSTVLPTGSFNGGSNGALTFTGIGATVVGALVAAGAFFA</sequence>
<proteinExistence type="predicted"/>
<dbReference type="Pfam" id="PF10342">
    <property type="entry name" value="Kre9_KNH"/>
    <property type="match status" value="1"/>
</dbReference>
<reference evidence="5" key="1">
    <citation type="journal article" date="2020" name="Nat. Commun.">
        <title>Large-scale genome sequencing of mycorrhizal fungi provides insights into the early evolution of symbiotic traits.</title>
        <authorList>
            <person name="Miyauchi S."/>
            <person name="Kiss E."/>
            <person name="Kuo A."/>
            <person name="Drula E."/>
            <person name="Kohler A."/>
            <person name="Sanchez-Garcia M."/>
            <person name="Morin E."/>
            <person name="Andreopoulos B."/>
            <person name="Barry K.W."/>
            <person name="Bonito G."/>
            <person name="Buee M."/>
            <person name="Carver A."/>
            <person name="Chen C."/>
            <person name="Cichocki N."/>
            <person name="Clum A."/>
            <person name="Culley D."/>
            <person name="Crous P.W."/>
            <person name="Fauchery L."/>
            <person name="Girlanda M."/>
            <person name="Hayes R.D."/>
            <person name="Keri Z."/>
            <person name="LaButti K."/>
            <person name="Lipzen A."/>
            <person name="Lombard V."/>
            <person name="Magnuson J."/>
            <person name="Maillard F."/>
            <person name="Murat C."/>
            <person name="Nolan M."/>
            <person name="Ohm R.A."/>
            <person name="Pangilinan J."/>
            <person name="Pereira M.F."/>
            <person name="Perotto S."/>
            <person name="Peter M."/>
            <person name="Pfister S."/>
            <person name="Riley R."/>
            <person name="Sitrit Y."/>
            <person name="Stielow J.B."/>
            <person name="Szollosi G."/>
            <person name="Zifcakova L."/>
            <person name="Stursova M."/>
            <person name="Spatafora J.W."/>
            <person name="Tedersoo L."/>
            <person name="Vaario L.M."/>
            <person name="Yamada A."/>
            <person name="Yan M."/>
            <person name="Wang P."/>
            <person name="Xu J."/>
            <person name="Bruns T."/>
            <person name="Baldrian P."/>
            <person name="Vilgalys R."/>
            <person name="Dunand C."/>
            <person name="Henrissat B."/>
            <person name="Grigoriev I.V."/>
            <person name="Hibbett D."/>
            <person name="Nagy L.G."/>
            <person name="Martin F.M."/>
        </authorList>
    </citation>
    <scope>NUCLEOTIDE SEQUENCE</scope>
    <source>
        <strain evidence="5">UH-Tt-Lm1</strain>
    </source>
</reference>
<organism evidence="5 6">
    <name type="scientific">Thelephora terrestris</name>
    <dbReference type="NCBI Taxonomy" id="56493"/>
    <lineage>
        <taxon>Eukaryota</taxon>
        <taxon>Fungi</taxon>
        <taxon>Dikarya</taxon>
        <taxon>Basidiomycota</taxon>
        <taxon>Agaricomycotina</taxon>
        <taxon>Agaricomycetes</taxon>
        <taxon>Thelephorales</taxon>
        <taxon>Thelephoraceae</taxon>
        <taxon>Thelephora</taxon>
    </lineage>
</organism>
<evidence type="ECO:0000256" key="1">
    <source>
        <dbReference type="ARBA" id="ARBA00022729"/>
    </source>
</evidence>
<dbReference type="OrthoDB" id="5420143at2759"/>
<comment type="caution">
    <text evidence="5">The sequence shown here is derived from an EMBL/GenBank/DDBJ whole genome shotgun (WGS) entry which is preliminary data.</text>
</comment>
<evidence type="ECO:0000256" key="3">
    <source>
        <dbReference type="SAM" id="SignalP"/>
    </source>
</evidence>
<evidence type="ECO:0000313" key="5">
    <source>
        <dbReference type="EMBL" id="KAF9786722.1"/>
    </source>
</evidence>
<feature type="chain" id="PRO_5040160315" description="Yeast cell wall synthesis Kre9/Knh1-like N-terminal domain-containing protein" evidence="3">
    <location>
        <begin position="18"/>
        <end position="188"/>
    </location>
</feature>
<evidence type="ECO:0000313" key="6">
    <source>
        <dbReference type="Proteomes" id="UP000736335"/>
    </source>
</evidence>
<accession>A0A9P6HGM6</accession>
<reference evidence="5" key="2">
    <citation type="submission" date="2020-11" db="EMBL/GenBank/DDBJ databases">
        <authorList>
            <consortium name="DOE Joint Genome Institute"/>
            <person name="Kuo A."/>
            <person name="Miyauchi S."/>
            <person name="Kiss E."/>
            <person name="Drula E."/>
            <person name="Kohler A."/>
            <person name="Sanchez-Garcia M."/>
            <person name="Andreopoulos B."/>
            <person name="Barry K.W."/>
            <person name="Bonito G."/>
            <person name="Buee M."/>
            <person name="Carver A."/>
            <person name="Chen C."/>
            <person name="Cichocki N."/>
            <person name="Clum A."/>
            <person name="Culley D."/>
            <person name="Crous P.W."/>
            <person name="Fauchery L."/>
            <person name="Girlanda M."/>
            <person name="Hayes R."/>
            <person name="Keri Z."/>
            <person name="Labutti K."/>
            <person name="Lipzen A."/>
            <person name="Lombard V."/>
            <person name="Magnuson J."/>
            <person name="Maillard F."/>
            <person name="Morin E."/>
            <person name="Murat C."/>
            <person name="Nolan M."/>
            <person name="Ohm R."/>
            <person name="Pangilinan J."/>
            <person name="Pereira M."/>
            <person name="Perotto S."/>
            <person name="Peter M."/>
            <person name="Riley R."/>
            <person name="Sitrit Y."/>
            <person name="Stielow B."/>
            <person name="Szollosi G."/>
            <person name="Zifcakova L."/>
            <person name="Stursova M."/>
            <person name="Spatafora J.W."/>
            <person name="Tedersoo L."/>
            <person name="Vaario L.-M."/>
            <person name="Yamada A."/>
            <person name="Yan M."/>
            <person name="Wang P."/>
            <person name="Xu J."/>
            <person name="Bruns T."/>
            <person name="Baldrian P."/>
            <person name="Vilgalys R."/>
            <person name="Henrissat B."/>
            <person name="Grigoriev I.V."/>
            <person name="Hibbett D."/>
            <person name="Nagy L.G."/>
            <person name="Martin F.M."/>
        </authorList>
    </citation>
    <scope>NUCLEOTIDE SEQUENCE</scope>
    <source>
        <strain evidence="5">UH-Tt-Lm1</strain>
    </source>
</reference>
<feature type="domain" description="Yeast cell wall synthesis Kre9/Knh1-like N-terminal" evidence="4">
    <location>
        <begin position="25"/>
        <end position="108"/>
    </location>
</feature>
<dbReference type="InterPro" id="IPR052479">
    <property type="entry name" value="GPI-anchor_Adhesion_Reg"/>
</dbReference>
<dbReference type="PANTHER" id="PTHR35185:SF1">
    <property type="entry name" value="UPF0619 GPI-ANCHORED MEMBRANE PROTEIN C1322.10"/>
    <property type="match status" value="1"/>
</dbReference>
<dbReference type="Proteomes" id="UP000736335">
    <property type="component" value="Unassembled WGS sequence"/>
</dbReference>
<evidence type="ECO:0000259" key="4">
    <source>
        <dbReference type="Pfam" id="PF10342"/>
    </source>
</evidence>
<gene>
    <name evidence="5" type="ORF">BJ322DRAFT_668635</name>
</gene>
<name>A0A9P6HGM6_9AGAM</name>
<keyword evidence="6" id="KW-1185">Reference proteome</keyword>
<dbReference type="InterPro" id="IPR018466">
    <property type="entry name" value="Kre9/Knh1-like_N"/>
</dbReference>